<sequence length="210" mass="24530">MIASLLFSYSSYILLLPMKTNIKELTQTIIDMIPTSLRFNAHDEAVFQKFKPFHEKLSEKFVKGFYDILFGYPTTQSIFKPDERPLREPDLQRWWQRTITGPFDINYWSWQAAVGVIHIKRKVKNPMMISIWGWILLTLQKEFSMNYSLQDTFEAMDSWHRLAITVESLIAESYLHNYIVALAQSTGTEFALLDRLVAIEVADIDPKNLS</sequence>
<protein>
    <submittedName>
        <fullName evidence="2">Globin domain</fullName>
    </submittedName>
</protein>
<dbReference type="EMBL" id="OX458932">
    <property type="protein sequence ID" value="CAI9086098.1"/>
    <property type="molecule type" value="Genomic_DNA"/>
</dbReference>
<name>A0ABM9IEI3_9BACT</name>
<dbReference type="Proteomes" id="UP001161497">
    <property type="component" value="Chromosome"/>
</dbReference>
<gene>
    <name evidence="2" type="ORF">MFUM_1772</name>
</gene>
<dbReference type="Gene3D" id="1.10.490.10">
    <property type="entry name" value="Globins"/>
    <property type="match status" value="1"/>
</dbReference>
<dbReference type="InterPro" id="IPR044398">
    <property type="entry name" value="Globin-sensor_dom"/>
</dbReference>
<organism evidence="2 3">
    <name type="scientific">Candidatus Methylacidiphilum fumarolicum</name>
    <dbReference type="NCBI Taxonomy" id="591154"/>
    <lineage>
        <taxon>Bacteria</taxon>
        <taxon>Pseudomonadati</taxon>
        <taxon>Verrucomicrobiota</taxon>
        <taxon>Methylacidiphilae</taxon>
        <taxon>Methylacidiphilales</taxon>
        <taxon>Methylacidiphilaceae</taxon>
        <taxon>Methylacidiphilum (ex Ratnadevi et al. 2023)</taxon>
    </lineage>
</organism>
<proteinExistence type="predicted"/>
<dbReference type="InterPro" id="IPR012292">
    <property type="entry name" value="Globin/Proto"/>
</dbReference>
<dbReference type="SUPFAM" id="SSF46458">
    <property type="entry name" value="Globin-like"/>
    <property type="match status" value="1"/>
</dbReference>
<evidence type="ECO:0000313" key="3">
    <source>
        <dbReference type="Proteomes" id="UP001161497"/>
    </source>
</evidence>
<reference evidence="2" key="1">
    <citation type="submission" date="2023-03" db="EMBL/GenBank/DDBJ databases">
        <authorList>
            <person name="Cremers G."/>
            <person name="Picone N."/>
        </authorList>
    </citation>
    <scope>NUCLEOTIDE SEQUENCE</scope>
    <source>
        <strain evidence="2">Sample_alias</strain>
    </source>
</reference>
<feature type="domain" description="Globin-sensor" evidence="1">
    <location>
        <begin position="37"/>
        <end position="177"/>
    </location>
</feature>
<dbReference type="Pfam" id="PF11563">
    <property type="entry name" value="Protoglobin"/>
    <property type="match status" value="1"/>
</dbReference>
<accession>A0ABM9IEI3</accession>
<evidence type="ECO:0000259" key="1">
    <source>
        <dbReference type="Pfam" id="PF11563"/>
    </source>
</evidence>
<dbReference type="InterPro" id="IPR009050">
    <property type="entry name" value="Globin-like_sf"/>
</dbReference>
<keyword evidence="3" id="KW-1185">Reference proteome</keyword>
<evidence type="ECO:0000313" key="2">
    <source>
        <dbReference type="EMBL" id="CAI9086098.1"/>
    </source>
</evidence>